<keyword evidence="3" id="KW-1185">Reference proteome</keyword>
<keyword evidence="1 2" id="KW-0378">Hydrolase</keyword>
<evidence type="ECO:0000313" key="3">
    <source>
        <dbReference type="Proteomes" id="UP001501166"/>
    </source>
</evidence>
<dbReference type="Pfam" id="PF07470">
    <property type="entry name" value="Glyco_hydro_88"/>
    <property type="match status" value="1"/>
</dbReference>
<dbReference type="EMBL" id="BAAACW010000142">
    <property type="protein sequence ID" value="GAA0369695.1"/>
    <property type="molecule type" value="Genomic_DNA"/>
</dbReference>
<dbReference type="SUPFAM" id="SSF48208">
    <property type="entry name" value="Six-hairpin glycosidases"/>
    <property type="match status" value="1"/>
</dbReference>
<name>A0ABN0XPR0_9LACT</name>
<dbReference type="InterPro" id="IPR012341">
    <property type="entry name" value="6hp_glycosidase-like_sf"/>
</dbReference>
<dbReference type="InterPro" id="IPR008928">
    <property type="entry name" value="6-hairpin_glycosidase_sf"/>
</dbReference>
<evidence type="ECO:0000313" key="2">
    <source>
        <dbReference type="EMBL" id="GAA0369695.1"/>
    </source>
</evidence>
<dbReference type="PANTHER" id="PTHR33886:SF8">
    <property type="entry name" value="UNSATURATED RHAMNOGALACTURONAN HYDROLASE (EUROFUNG)"/>
    <property type="match status" value="1"/>
</dbReference>
<dbReference type="Gene3D" id="1.50.10.10">
    <property type="match status" value="1"/>
</dbReference>
<sequence>MTEQKLDKNLITEKIDLLAKNLSNIKDETGEYLLNFNGLIVDDKSWHVWNWPQGVGLYGLFAYYKFTQNKDAKSILDEWFNQRILEGSPPKNVNTMAPLLAMAFLYEEGNNNYRPYLEQWADWVMYDMPRTEENGLQHMTYSSVHDGQLWADTLMMSVLPLAKIGLLLNKPEYVEDAKKQFLIHTKYLADKKTGLWFHGWNFNGHHNYANALWGRGNCWATISIPEIIDILNLKPGDHMYDFLVSTLNRQIKTLKELQDDSGMWHTLLDHPDSYLESSATAGFAFGILKGIRKRYVSKEFLPVAEKAIRAIINNINDDGAVENVSVGTGLAEDLNYYKSIKVTTMPYGQSLAILALTEYLYTFA</sequence>
<organism evidence="2 3">
    <name type="scientific">Alkalibacterium iburiense</name>
    <dbReference type="NCBI Taxonomy" id="290589"/>
    <lineage>
        <taxon>Bacteria</taxon>
        <taxon>Bacillati</taxon>
        <taxon>Bacillota</taxon>
        <taxon>Bacilli</taxon>
        <taxon>Lactobacillales</taxon>
        <taxon>Carnobacteriaceae</taxon>
        <taxon>Alkalibacterium</taxon>
    </lineage>
</organism>
<evidence type="ECO:0000256" key="1">
    <source>
        <dbReference type="ARBA" id="ARBA00022801"/>
    </source>
</evidence>
<dbReference type="RefSeq" id="WP_343756550.1">
    <property type="nucleotide sequence ID" value="NZ_BAAACW010000142.1"/>
</dbReference>
<dbReference type="InterPro" id="IPR052043">
    <property type="entry name" value="PolySaccharide_Degr_Enz"/>
</dbReference>
<reference evidence="2 3" key="1">
    <citation type="journal article" date="2019" name="Int. J. Syst. Evol. Microbiol.">
        <title>The Global Catalogue of Microorganisms (GCM) 10K type strain sequencing project: providing services to taxonomists for standard genome sequencing and annotation.</title>
        <authorList>
            <consortium name="The Broad Institute Genomics Platform"/>
            <consortium name="The Broad Institute Genome Sequencing Center for Infectious Disease"/>
            <person name="Wu L."/>
            <person name="Ma J."/>
        </authorList>
    </citation>
    <scope>NUCLEOTIDE SEQUENCE [LARGE SCALE GENOMIC DNA]</scope>
    <source>
        <strain evidence="2 3">JCM 12662</strain>
    </source>
</reference>
<accession>A0ABN0XPR0</accession>
<protein>
    <submittedName>
        <fullName evidence="2">Glycoside hydrolase family 88 protein</fullName>
    </submittedName>
</protein>
<dbReference type="PANTHER" id="PTHR33886">
    <property type="entry name" value="UNSATURATED RHAMNOGALACTURONAN HYDROLASE (EUROFUNG)"/>
    <property type="match status" value="1"/>
</dbReference>
<comment type="caution">
    <text evidence="2">The sequence shown here is derived from an EMBL/GenBank/DDBJ whole genome shotgun (WGS) entry which is preliminary data.</text>
</comment>
<dbReference type="GO" id="GO:0016787">
    <property type="term" value="F:hydrolase activity"/>
    <property type="evidence" value="ECO:0007669"/>
    <property type="project" value="UniProtKB-KW"/>
</dbReference>
<dbReference type="InterPro" id="IPR010905">
    <property type="entry name" value="Glyco_hydro_88"/>
</dbReference>
<gene>
    <name evidence="2" type="ORF">GCM10008932_21630</name>
</gene>
<dbReference type="Proteomes" id="UP001501166">
    <property type="component" value="Unassembled WGS sequence"/>
</dbReference>
<proteinExistence type="predicted"/>